<protein>
    <submittedName>
        <fullName evidence="2">Enoyl-CoA hydratase</fullName>
    </submittedName>
</protein>
<keyword evidence="3" id="KW-1185">Reference proteome</keyword>
<evidence type="ECO:0000256" key="1">
    <source>
        <dbReference type="ARBA" id="ARBA00005254"/>
    </source>
</evidence>
<dbReference type="Gene3D" id="1.10.12.10">
    <property type="entry name" value="Lyase 2-enoyl-coa Hydratase, Chain A, domain 2"/>
    <property type="match status" value="1"/>
</dbReference>
<dbReference type="OrthoDB" id="5291143at2"/>
<dbReference type="GO" id="GO:0003824">
    <property type="term" value="F:catalytic activity"/>
    <property type="evidence" value="ECO:0007669"/>
    <property type="project" value="UniProtKB-ARBA"/>
</dbReference>
<dbReference type="InterPro" id="IPR001753">
    <property type="entry name" value="Enoyl-CoA_hydra/iso"/>
</dbReference>
<dbReference type="InterPro" id="IPR029045">
    <property type="entry name" value="ClpP/crotonase-like_dom_sf"/>
</dbReference>
<dbReference type="RefSeq" id="WP_102071874.1">
    <property type="nucleotide sequence ID" value="NZ_PDNV01000021.1"/>
</dbReference>
<gene>
    <name evidence="2" type="ORF">CR155_20310</name>
</gene>
<name>A0A2N4UAJ1_9BURK</name>
<organism evidence="2 3">
    <name type="scientific">Pollutimonas nitritireducens</name>
    <dbReference type="NCBI Taxonomy" id="2045209"/>
    <lineage>
        <taxon>Bacteria</taxon>
        <taxon>Pseudomonadati</taxon>
        <taxon>Pseudomonadota</taxon>
        <taxon>Betaproteobacteria</taxon>
        <taxon>Burkholderiales</taxon>
        <taxon>Alcaligenaceae</taxon>
        <taxon>Pollutimonas</taxon>
    </lineage>
</organism>
<dbReference type="EMBL" id="PDNV01000021">
    <property type="protein sequence ID" value="PLC52027.1"/>
    <property type="molecule type" value="Genomic_DNA"/>
</dbReference>
<evidence type="ECO:0000313" key="3">
    <source>
        <dbReference type="Proteomes" id="UP000234328"/>
    </source>
</evidence>
<dbReference type="PANTHER" id="PTHR43802:SF1">
    <property type="entry name" value="IP11341P-RELATED"/>
    <property type="match status" value="1"/>
</dbReference>
<dbReference type="Proteomes" id="UP000234328">
    <property type="component" value="Unassembled WGS sequence"/>
</dbReference>
<sequence>MENQQVLYERIRYAAVGGVAHIILNRREKKNALDMVMRSELWDAVARARDDESVAVVILSGDGNDFCSGGDVSTMRPGELDAEAGRNRIAPVTRGAYSLLELPKPVIVAVDGCAYGAGFSLALTADIVIATEQSKFCLSFLRLGLIPDAAALFTLPRTVGWSRAKQLLYSAREINGRTALEYGIVSELVGREQLLPRALEIASAMVHLPPAAFALCKSALLRSFSSDTAVMAETEMSGQGIAYSTKYHASAARDFMDRKALPYSWPDPV</sequence>
<dbReference type="AlphaFoldDB" id="A0A2N4UAJ1"/>
<comment type="caution">
    <text evidence="2">The sequence shown here is derived from an EMBL/GenBank/DDBJ whole genome shotgun (WGS) entry which is preliminary data.</text>
</comment>
<accession>A0A2N4UAJ1</accession>
<dbReference type="Gene3D" id="3.90.226.10">
    <property type="entry name" value="2-enoyl-CoA Hydratase, Chain A, domain 1"/>
    <property type="match status" value="1"/>
</dbReference>
<dbReference type="Pfam" id="PF00378">
    <property type="entry name" value="ECH_1"/>
    <property type="match status" value="1"/>
</dbReference>
<reference evidence="2 3" key="1">
    <citation type="submission" date="2017-10" db="EMBL/GenBank/DDBJ databases">
        <title>Two draft genome sequences of Pusillimonas sp. strains isolated from a nitrate- and radionuclide-contaminated groundwater in Russia.</title>
        <authorList>
            <person name="Grouzdev D.S."/>
            <person name="Tourova T.P."/>
            <person name="Goeva M.A."/>
            <person name="Babich T.L."/>
            <person name="Sokolova D.S."/>
            <person name="Abdullin R."/>
            <person name="Poltaraus A.B."/>
            <person name="Toshchakov S.V."/>
            <person name="Nazina T.N."/>
        </authorList>
    </citation>
    <scope>NUCLEOTIDE SEQUENCE [LARGE SCALE GENOMIC DNA]</scope>
    <source>
        <strain evidence="2 3">JR1/69-2-13</strain>
    </source>
</reference>
<comment type="similarity">
    <text evidence="1">Belongs to the enoyl-CoA hydratase/isomerase family.</text>
</comment>
<evidence type="ECO:0000313" key="2">
    <source>
        <dbReference type="EMBL" id="PLC52027.1"/>
    </source>
</evidence>
<dbReference type="SUPFAM" id="SSF52096">
    <property type="entry name" value="ClpP/crotonase"/>
    <property type="match status" value="1"/>
</dbReference>
<proteinExistence type="inferred from homology"/>
<dbReference type="PANTHER" id="PTHR43802">
    <property type="entry name" value="ENOYL-COA HYDRATASE"/>
    <property type="match status" value="1"/>
</dbReference>
<dbReference type="CDD" id="cd06558">
    <property type="entry name" value="crotonase-like"/>
    <property type="match status" value="1"/>
</dbReference>
<dbReference type="InterPro" id="IPR014748">
    <property type="entry name" value="Enoyl-CoA_hydra_C"/>
</dbReference>